<dbReference type="InterPro" id="IPR023213">
    <property type="entry name" value="CAT-like_dom_sf"/>
</dbReference>
<evidence type="ECO:0000259" key="11">
    <source>
        <dbReference type="Pfam" id="PF03007"/>
    </source>
</evidence>
<evidence type="ECO:0000256" key="1">
    <source>
        <dbReference type="ARBA" id="ARBA00004771"/>
    </source>
</evidence>
<evidence type="ECO:0000256" key="9">
    <source>
        <dbReference type="ARBA" id="ARBA00023315"/>
    </source>
</evidence>
<reference evidence="13 14" key="1">
    <citation type="submission" date="2022-06" db="EMBL/GenBank/DDBJ databases">
        <title>Actinoplanes abujensis sp. nov., isolated from Nigerian arid soil.</title>
        <authorList>
            <person name="Ding P."/>
        </authorList>
    </citation>
    <scope>NUCLEOTIDE SEQUENCE [LARGE SCALE GENOMIC DNA]</scope>
    <source>
        <strain evidence="14">TRM88002</strain>
    </source>
</reference>
<evidence type="ECO:0000256" key="7">
    <source>
        <dbReference type="ARBA" id="ARBA00022798"/>
    </source>
</evidence>
<evidence type="ECO:0000256" key="2">
    <source>
        <dbReference type="ARBA" id="ARBA00005189"/>
    </source>
</evidence>
<evidence type="ECO:0000256" key="10">
    <source>
        <dbReference type="ARBA" id="ARBA00048109"/>
    </source>
</evidence>
<dbReference type="InterPro" id="IPR045034">
    <property type="entry name" value="O-acyltransferase_WSD1-like"/>
</dbReference>
<evidence type="ECO:0000313" key="13">
    <source>
        <dbReference type="EMBL" id="MCM4084408.1"/>
    </source>
</evidence>
<comment type="caution">
    <text evidence="13">The sequence shown here is derived from an EMBL/GenBank/DDBJ whole genome shotgun (WGS) entry which is preliminary data.</text>
</comment>
<keyword evidence="14" id="KW-1185">Reference proteome</keyword>
<keyword evidence="9" id="KW-0012">Acyltransferase</keyword>
<evidence type="ECO:0000259" key="12">
    <source>
        <dbReference type="Pfam" id="PF06974"/>
    </source>
</evidence>
<accession>A0ABT0YFX2</accession>
<dbReference type="RefSeq" id="WP_251804159.1">
    <property type="nucleotide sequence ID" value="NZ_JAMQOL010000076.1"/>
</dbReference>
<evidence type="ECO:0000256" key="3">
    <source>
        <dbReference type="ARBA" id="ARBA00009587"/>
    </source>
</evidence>
<comment type="similarity">
    <text evidence="3">Belongs to the long-chain O-acyltransferase family.</text>
</comment>
<sequence>MNNADLAFLAMDRGPVPEQFAVVLVLGAGFDVAEGVRVLGERAGRIPRLRQRLVRTHGRAAWALDPVFDPARHFCELRCPLPGNERALLEAVMPEVTRRLRRDRPLWRAIFVTGLQEGGAALVLVVHHALVDGLGGLAVLREVFDDSGPAEDSTPRSGSHGGHGGWWCSLRETMSASGGLFPGRVAPSSLLRPTGRQRRAIAAHTELAPLLAAARRSGATVNAAVLVAVGESLRRLLAHRGEQVREIRAGVPVAGERTAAGNAVSPLLLTVPVTGSRENRMAQVTADTRAWRSKAAGPAPISLLGGFFRLLAATGGYRWYMNHQRRLHIVVSCLRGPARPVCFAGTPVRSMIPIVPGGASNLTLACQALSYAGVLTVTAVADPVGCPELDLFARDLQNELDLLARGS</sequence>
<dbReference type="InterPro" id="IPR009721">
    <property type="entry name" value="O-acyltransferase_WSD1_C"/>
</dbReference>
<proteinExistence type="inferred from homology"/>
<comment type="catalytic activity">
    <reaction evidence="10">
        <text>an acyl-CoA + a 1,2-diacyl-sn-glycerol = a triacyl-sn-glycerol + CoA</text>
        <dbReference type="Rhea" id="RHEA:10868"/>
        <dbReference type="ChEBI" id="CHEBI:17815"/>
        <dbReference type="ChEBI" id="CHEBI:57287"/>
        <dbReference type="ChEBI" id="CHEBI:58342"/>
        <dbReference type="ChEBI" id="CHEBI:64615"/>
        <dbReference type="EC" id="2.3.1.20"/>
    </reaction>
</comment>
<gene>
    <name evidence="13" type="ORF">LXN57_43425</name>
</gene>
<dbReference type="Gene3D" id="3.30.559.10">
    <property type="entry name" value="Chloramphenicol acetyltransferase-like domain"/>
    <property type="match status" value="1"/>
</dbReference>
<evidence type="ECO:0000256" key="5">
    <source>
        <dbReference type="ARBA" id="ARBA00022516"/>
    </source>
</evidence>
<organism evidence="13 14">
    <name type="scientific">Paractinoplanes hotanensis</name>
    <dbReference type="NCBI Taxonomy" id="2906497"/>
    <lineage>
        <taxon>Bacteria</taxon>
        <taxon>Bacillati</taxon>
        <taxon>Actinomycetota</taxon>
        <taxon>Actinomycetes</taxon>
        <taxon>Micromonosporales</taxon>
        <taxon>Micromonosporaceae</taxon>
        <taxon>Paractinoplanes</taxon>
    </lineage>
</organism>
<comment type="pathway">
    <text evidence="1">Glycerolipid metabolism; triacylglycerol biosynthesis.</text>
</comment>
<dbReference type="Proteomes" id="UP001523216">
    <property type="component" value="Unassembled WGS sequence"/>
</dbReference>
<feature type="domain" description="O-acyltransferase WSD1 C-terminal" evidence="12">
    <location>
        <begin position="261"/>
        <end position="403"/>
    </location>
</feature>
<name>A0ABT0YFX2_9ACTN</name>
<keyword evidence="6" id="KW-0808">Transferase</keyword>
<evidence type="ECO:0000313" key="14">
    <source>
        <dbReference type="Proteomes" id="UP001523216"/>
    </source>
</evidence>
<dbReference type="SUPFAM" id="SSF52777">
    <property type="entry name" value="CoA-dependent acyltransferases"/>
    <property type="match status" value="1"/>
</dbReference>
<keyword evidence="5" id="KW-0444">Lipid biosynthesis</keyword>
<feature type="domain" description="O-acyltransferase WSD1-like N-terminal" evidence="11">
    <location>
        <begin position="2"/>
        <end position="148"/>
    </location>
</feature>
<evidence type="ECO:0000256" key="8">
    <source>
        <dbReference type="ARBA" id="ARBA00023098"/>
    </source>
</evidence>
<dbReference type="Pfam" id="PF03007">
    <property type="entry name" value="WS_DGAT_cat"/>
    <property type="match status" value="1"/>
</dbReference>
<dbReference type="Pfam" id="PF06974">
    <property type="entry name" value="WS_DGAT_C"/>
    <property type="match status" value="1"/>
</dbReference>
<comment type="pathway">
    <text evidence="2">Lipid metabolism.</text>
</comment>
<dbReference type="PANTHER" id="PTHR31650:SF1">
    <property type="entry name" value="WAX ESTER SYNTHASE_DIACYLGLYCEROL ACYLTRANSFERASE 4-RELATED"/>
    <property type="match status" value="1"/>
</dbReference>
<dbReference type="PANTHER" id="PTHR31650">
    <property type="entry name" value="O-ACYLTRANSFERASE (WSD1-LIKE) FAMILY PROTEIN"/>
    <property type="match status" value="1"/>
</dbReference>
<dbReference type="EC" id="2.3.1.20" evidence="4"/>
<keyword evidence="8" id="KW-0443">Lipid metabolism</keyword>
<dbReference type="EMBL" id="JAMQOL010000076">
    <property type="protein sequence ID" value="MCM4084408.1"/>
    <property type="molecule type" value="Genomic_DNA"/>
</dbReference>
<evidence type="ECO:0000256" key="6">
    <source>
        <dbReference type="ARBA" id="ARBA00022679"/>
    </source>
</evidence>
<protein>
    <recommendedName>
        <fullName evidence="4">diacylglycerol O-acyltransferase</fullName>
        <ecNumber evidence="4">2.3.1.20</ecNumber>
    </recommendedName>
</protein>
<evidence type="ECO:0000256" key="4">
    <source>
        <dbReference type="ARBA" id="ARBA00013244"/>
    </source>
</evidence>
<dbReference type="InterPro" id="IPR004255">
    <property type="entry name" value="O-acyltransferase_WSD1_N"/>
</dbReference>
<keyword evidence="7" id="KW-0319">Glycerol metabolism</keyword>